<evidence type="ECO:0000256" key="3">
    <source>
        <dbReference type="ARBA" id="ARBA00012663"/>
    </source>
</evidence>
<dbReference type="OrthoDB" id="9805821at2"/>
<feature type="domain" description="Glycoside hydrolase family 3 N-terminal" evidence="7">
    <location>
        <begin position="58"/>
        <end position="384"/>
    </location>
</feature>
<evidence type="ECO:0000313" key="9">
    <source>
        <dbReference type="Proteomes" id="UP000256253"/>
    </source>
</evidence>
<dbReference type="Gene3D" id="3.20.20.300">
    <property type="entry name" value="Glycoside hydrolase, family 3, N-terminal domain"/>
    <property type="match status" value="1"/>
</dbReference>
<sequence>MSTINRTTRRTVRISRAAAACAALAVGASAVIGTAPAKATPATAATACTAARLSVGTTLEVKIGQMFMVGTPATGASSTLLNQMATYHVGNVFLSGRSYGGVGQVAQVTSAIRARATAANTQSIRPFIATDQEGGNVQVLQGAGFSTIPTALSQGSNPNLYAASQGWAQQLKSAGVNMNLAPVADTVPASLGRNNPPIGYWYREYGYTPSLVSVRSNAFSWGMRTMGVASTAKHFPGLGLVRANTDNTANVHDTQTATTGTYSSYLDPFRLAASQGTPFMMMSSAIYDRIDPLRPAVFSPGIIQNVLRGQIGFGGVVISDDLGVAAAVTPWSYGYRAYYAVNAGVQMLLTVTPNAVPAMYQAVLEHARTDASFRNKVNVAALHIYRAKQAYGLLPPTC</sequence>
<evidence type="ECO:0000256" key="2">
    <source>
        <dbReference type="ARBA" id="ARBA00005336"/>
    </source>
</evidence>
<dbReference type="RefSeq" id="WP_115922971.1">
    <property type="nucleotide sequence ID" value="NZ_QTUA01000001.1"/>
</dbReference>
<dbReference type="GO" id="GO:0005975">
    <property type="term" value="P:carbohydrate metabolic process"/>
    <property type="evidence" value="ECO:0007669"/>
    <property type="project" value="InterPro"/>
</dbReference>
<dbReference type="PANTHER" id="PTHR30480:SF13">
    <property type="entry name" value="BETA-HEXOSAMINIDASE"/>
    <property type="match status" value="1"/>
</dbReference>
<dbReference type="Pfam" id="PF00933">
    <property type="entry name" value="Glyco_hydro_3"/>
    <property type="match status" value="1"/>
</dbReference>
<dbReference type="InterPro" id="IPR001764">
    <property type="entry name" value="Glyco_hydro_3_N"/>
</dbReference>
<evidence type="ECO:0000256" key="1">
    <source>
        <dbReference type="ARBA" id="ARBA00001231"/>
    </source>
</evidence>
<gene>
    <name evidence="8" type="ORF">DFJ65_2111</name>
</gene>
<dbReference type="PANTHER" id="PTHR30480">
    <property type="entry name" value="BETA-HEXOSAMINIDASE-RELATED"/>
    <property type="match status" value="1"/>
</dbReference>
<comment type="catalytic activity">
    <reaction evidence="1">
        <text>Hydrolysis of terminal non-reducing N-acetyl-D-hexosamine residues in N-acetyl-beta-D-hexosaminides.</text>
        <dbReference type="EC" id="3.2.1.52"/>
    </reaction>
</comment>
<dbReference type="InterPro" id="IPR050226">
    <property type="entry name" value="NagZ_Beta-hexosaminidase"/>
</dbReference>
<evidence type="ECO:0000256" key="6">
    <source>
        <dbReference type="SAM" id="SignalP"/>
    </source>
</evidence>
<dbReference type="GO" id="GO:0009254">
    <property type="term" value="P:peptidoglycan turnover"/>
    <property type="evidence" value="ECO:0007669"/>
    <property type="project" value="TreeGrafter"/>
</dbReference>
<organism evidence="8 9">
    <name type="scientific">Calidifontibacter indicus</name>
    <dbReference type="NCBI Taxonomy" id="419650"/>
    <lineage>
        <taxon>Bacteria</taxon>
        <taxon>Bacillati</taxon>
        <taxon>Actinomycetota</taxon>
        <taxon>Actinomycetes</taxon>
        <taxon>Micrococcales</taxon>
        <taxon>Dermacoccaceae</taxon>
        <taxon>Calidifontibacter</taxon>
    </lineage>
</organism>
<protein>
    <recommendedName>
        <fullName evidence="3">beta-N-acetylhexosaminidase</fullName>
        <ecNumber evidence="3">3.2.1.52</ecNumber>
    </recommendedName>
</protein>
<evidence type="ECO:0000313" key="8">
    <source>
        <dbReference type="EMBL" id="REF31069.1"/>
    </source>
</evidence>
<feature type="chain" id="PRO_5038523558" description="beta-N-acetylhexosaminidase" evidence="6">
    <location>
        <begin position="31"/>
        <end position="398"/>
    </location>
</feature>
<keyword evidence="4" id="KW-0378">Hydrolase</keyword>
<evidence type="ECO:0000256" key="4">
    <source>
        <dbReference type="ARBA" id="ARBA00022801"/>
    </source>
</evidence>
<keyword evidence="5" id="KW-0326">Glycosidase</keyword>
<comment type="similarity">
    <text evidence="2">Belongs to the glycosyl hydrolase 3 family.</text>
</comment>
<keyword evidence="9" id="KW-1185">Reference proteome</keyword>
<comment type="caution">
    <text evidence="8">The sequence shown here is derived from an EMBL/GenBank/DDBJ whole genome shotgun (WGS) entry which is preliminary data.</text>
</comment>
<dbReference type="InterPro" id="IPR036962">
    <property type="entry name" value="Glyco_hydro_3_N_sf"/>
</dbReference>
<name>A0A3D9UP07_9MICO</name>
<evidence type="ECO:0000259" key="7">
    <source>
        <dbReference type="Pfam" id="PF00933"/>
    </source>
</evidence>
<reference evidence="8 9" key="1">
    <citation type="submission" date="2018-08" db="EMBL/GenBank/DDBJ databases">
        <title>Sequencing the genomes of 1000 actinobacteria strains.</title>
        <authorList>
            <person name="Klenk H.-P."/>
        </authorList>
    </citation>
    <scope>NUCLEOTIDE SEQUENCE [LARGE SCALE GENOMIC DNA]</scope>
    <source>
        <strain evidence="8 9">DSM 22967</strain>
    </source>
</reference>
<dbReference type="EMBL" id="QTUA01000001">
    <property type="protein sequence ID" value="REF31069.1"/>
    <property type="molecule type" value="Genomic_DNA"/>
</dbReference>
<dbReference type="SUPFAM" id="SSF51445">
    <property type="entry name" value="(Trans)glycosidases"/>
    <property type="match status" value="1"/>
</dbReference>
<dbReference type="AlphaFoldDB" id="A0A3D9UP07"/>
<accession>A0A3D9UP07</accession>
<proteinExistence type="inferred from homology"/>
<keyword evidence="6" id="KW-0732">Signal</keyword>
<dbReference type="EC" id="3.2.1.52" evidence="3"/>
<evidence type="ECO:0000256" key="5">
    <source>
        <dbReference type="ARBA" id="ARBA00023295"/>
    </source>
</evidence>
<dbReference type="Proteomes" id="UP000256253">
    <property type="component" value="Unassembled WGS sequence"/>
</dbReference>
<dbReference type="InterPro" id="IPR019800">
    <property type="entry name" value="Glyco_hydro_3_AS"/>
</dbReference>
<feature type="signal peptide" evidence="6">
    <location>
        <begin position="1"/>
        <end position="30"/>
    </location>
</feature>
<dbReference type="PROSITE" id="PS00775">
    <property type="entry name" value="GLYCOSYL_HYDROL_F3"/>
    <property type="match status" value="1"/>
</dbReference>
<dbReference type="GO" id="GO:0004563">
    <property type="term" value="F:beta-N-acetylhexosaminidase activity"/>
    <property type="evidence" value="ECO:0007669"/>
    <property type="project" value="UniProtKB-EC"/>
</dbReference>
<dbReference type="InterPro" id="IPR017853">
    <property type="entry name" value="GH"/>
</dbReference>